<dbReference type="InterPro" id="IPR013761">
    <property type="entry name" value="SAM/pointed_sf"/>
</dbReference>
<organism evidence="5 6">
    <name type="scientific">Amphiprion ocellaris</name>
    <name type="common">Clown anemonefish</name>
    <dbReference type="NCBI Taxonomy" id="80972"/>
    <lineage>
        <taxon>Eukaryota</taxon>
        <taxon>Metazoa</taxon>
        <taxon>Chordata</taxon>
        <taxon>Craniata</taxon>
        <taxon>Vertebrata</taxon>
        <taxon>Euteleostomi</taxon>
        <taxon>Actinopterygii</taxon>
        <taxon>Neopterygii</taxon>
        <taxon>Teleostei</taxon>
        <taxon>Neoteleostei</taxon>
        <taxon>Acanthomorphata</taxon>
        <taxon>Ovalentaria</taxon>
        <taxon>Pomacentridae</taxon>
        <taxon>Amphiprion</taxon>
    </lineage>
</organism>
<dbReference type="KEGG" id="aoce:111587532"/>
<accession>A0AAQ5Z2Y6</accession>
<dbReference type="GeneID" id="111587532"/>
<dbReference type="Pfam" id="PF00536">
    <property type="entry name" value="SAM_1"/>
    <property type="match status" value="1"/>
</dbReference>
<feature type="region of interest" description="Disordered" evidence="2">
    <location>
        <begin position="60"/>
        <end position="123"/>
    </location>
</feature>
<evidence type="ECO:0008006" key="7">
    <source>
        <dbReference type="Google" id="ProtNLM"/>
    </source>
</evidence>
<evidence type="ECO:0000256" key="2">
    <source>
        <dbReference type="SAM" id="MobiDB-lite"/>
    </source>
</evidence>
<dbReference type="RefSeq" id="XP_054861279.1">
    <property type="nucleotide sequence ID" value="XM_055005304.1"/>
</dbReference>
<dbReference type="SUPFAM" id="SSF52540">
    <property type="entry name" value="P-loop containing nucleoside triphosphate hydrolases"/>
    <property type="match status" value="1"/>
</dbReference>
<dbReference type="GeneTree" id="ENSGT00390000007091"/>
<evidence type="ECO:0000259" key="4">
    <source>
        <dbReference type="Pfam" id="PF00536"/>
    </source>
</evidence>
<dbReference type="Pfam" id="PF00350">
    <property type="entry name" value="Dynamin_N"/>
    <property type="match status" value="1"/>
</dbReference>
<keyword evidence="1" id="KW-0175">Coiled coil</keyword>
<reference evidence="5 6" key="1">
    <citation type="submission" date="2022-01" db="EMBL/GenBank/DDBJ databases">
        <title>A chromosome-scale genome assembly of the false clownfish, Amphiprion ocellaris.</title>
        <authorList>
            <person name="Ryu T."/>
        </authorList>
    </citation>
    <scope>NUCLEOTIDE SEQUENCE [LARGE SCALE GENOMIC DNA]</scope>
</reference>
<evidence type="ECO:0000313" key="6">
    <source>
        <dbReference type="Proteomes" id="UP001501940"/>
    </source>
</evidence>
<dbReference type="Gene3D" id="1.10.150.50">
    <property type="entry name" value="Transcription Factor, Ets-1"/>
    <property type="match status" value="1"/>
</dbReference>
<dbReference type="InterPro" id="IPR045063">
    <property type="entry name" value="Dynamin_N"/>
</dbReference>
<dbReference type="RefSeq" id="XP_023153312.2">
    <property type="nucleotide sequence ID" value="XM_023297544.3"/>
</dbReference>
<feature type="coiled-coil region" evidence="1">
    <location>
        <begin position="770"/>
        <end position="798"/>
    </location>
</feature>
<feature type="domain" description="SAM" evidence="4">
    <location>
        <begin position="4"/>
        <end position="60"/>
    </location>
</feature>
<dbReference type="Ensembl" id="ENSAOCT00000062214.1">
    <property type="protein sequence ID" value="ENSAOCP00000058666.1"/>
    <property type="gene ID" value="ENSAOCG00000032699.1"/>
</dbReference>
<keyword evidence="6" id="KW-1185">Reference proteome</keyword>
<feature type="compositionally biased region" description="Polar residues" evidence="2">
    <location>
        <begin position="64"/>
        <end position="77"/>
    </location>
</feature>
<evidence type="ECO:0000313" key="5">
    <source>
        <dbReference type="Ensembl" id="ENSAOCP00000058666.1"/>
    </source>
</evidence>
<dbReference type="Proteomes" id="UP001501940">
    <property type="component" value="Chromosome 19"/>
</dbReference>
<feature type="region of interest" description="Disordered" evidence="2">
    <location>
        <begin position="244"/>
        <end position="284"/>
    </location>
</feature>
<reference evidence="5" key="2">
    <citation type="submission" date="2025-08" db="UniProtKB">
        <authorList>
            <consortium name="Ensembl"/>
        </authorList>
    </citation>
    <scope>IDENTIFICATION</scope>
</reference>
<name>A0AAQ5Z2Y6_AMPOC</name>
<dbReference type="InterPro" id="IPR001660">
    <property type="entry name" value="SAM"/>
</dbReference>
<dbReference type="InterPro" id="IPR053082">
    <property type="entry name" value="Nuclear_GTPase_SLIP-GC"/>
</dbReference>
<dbReference type="PANTHER" id="PTHR47308:SF1">
    <property type="entry name" value="NUCLEAR GTPASE SLIP-GC"/>
    <property type="match status" value="1"/>
</dbReference>
<reference evidence="5" key="3">
    <citation type="submission" date="2025-09" db="UniProtKB">
        <authorList>
            <consortium name="Ensembl"/>
        </authorList>
    </citation>
    <scope>IDENTIFICATION</scope>
</reference>
<dbReference type="GO" id="GO:0003924">
    <property type="term" value="F:GTPase activity"/>
    <property type="evidence" value="ECO:0007669"/>
    <property type="project" value="TreeGrafter"/>
</dbReference>
<sequence>MDDFVCNKLTEWGLSELIDRFKDHSMDKESLYDLDDQDIKDLIPEVGPRAKFKKRLRQLKEKQNTNQAAADSPVPSQQKHEEAADSVQVLPSSSAQGKRKLDLQGESSKWKSPNKRQRENERQSYTEAFILSDVKDIMESVLARLHHQDNTKLNAFLRTKIHDLETDKRELIGVFGKTGAGKSSLINAILGEEDLLPTGEITACTSVMIKVEANIRNSKYEADIEFIEPEDWRDEMWSMLEFHGNSRDQEQEDDKDGDDDDDNNGYDYGDNDDSNDYNEPGDDEKLSALYGEEWRDKTPENLIENKYFREIPEFLQSKKKTLTCESANELSAELIKYTRSEGEEITRCFWPLVKCVTVKVPNNDLLQHVTLVDLPGNGDRNKSRDKMWKEIVGDCSTVWIVTNINRAAAEKEAWEILTNTCSLMGNGGQCQQIHFICTHSDRIARSKDHSPAEVRGRILQRNEEAKKKVEENFSKQKQINKHFSDDCFKVFTVSSTEFLEEKHLNPEDTEIPQLQEFLMDLNDCHSVTLNYVSGAHGILSLMHGANSTEGVGNKAEVCRDLEENMKRELSKVRKPMEEAYDKFEKRLKAGVQKSKTSCDITLKSILKPRGVSGSAFHKTLKSLVETGGIYKPKKKKEININMKLASYLTNSIDEEFRKTFPNDVKRGPISRVIDTFSLDTDELTQKYKDVGLQLNFLKTEEEKNRSKHNKIIRERKKTIYNSLTGKIQKIMQDCYRKAAEFRGKGSLKKMRNTIAEHVQVSKDKMFEEAKAAMLKLLNDLKEEILKTLQETLEESTELSLKTDDNSIPDVPTELEMVRRYYDELKDNPDGETSQLE</sequence>
<proteinExistence type="predicted"/>
<feature type="domain" description="Dynamin N-terminal" evidence="3">
    <location>
        <begin position="172"/>
        <end position="415"/>
    </location>
</feature>
<evidence type="ECO:0000259" key="3">
    <source>
        <dbReference type="Pfam" id="PF00350"/>
    </source>
</evidence>
<protein>
    <recommendedName>
        <fullName evidence="7">Nuclear GTPase SLIP-GC-like</fullName>
    </recommendedName>
</protein>
<feature type="compositionally biased region" description="Acidic residues" evidence="2">
    <location>
        <begin position="250"/>
        <end position="282"/>
    </location>
</feature>
<dbReference type="PANTHER" id="PTHR47308">
    <property type="entry name" value="NUCLEAR GTPASE SLIP-GC"/>
    <property type="match status" value="1"/>
</dbReference>
<evidence type="ECO:0000256" key="1">
    <source>
        <dbReference type="SAM" id="Coils"/>
    </source>
</evidence>
<dbReference type="InterPro" id="IPR027417">
    <property type="entry name" value="P-loop_NTPase"/>
</dbReference>
<dbReference type="Gene3D" id="3.40.50.300">
    <property type="entry name" value="P-loop containing nucleotide triphosphate hydrolases"/>
    <property type="match status" value="2"/>
</dbReference>
<dbReference type="AlphaFoldDB" id="A0AAQ5Z2Y6"/>